<keyword evidence="3" id="KW-1185">Reference proteome</keyword>
<evidence type="ECO:0000256" key="1">
    <source>
        <dbReference type="SAM" id="MobiDB-lite"/>
    </source>
</evidence>
<sequence>MHHKYRKKDLESRIAASKSENGIPQSPPRQPRPNSSGQIELEAEPTPRETRPLAGTRPDPAPASTGEPEPGSRCPRRNSPEKWRHRAQKTPEFSTKPSTAQLPQAAGPPEGFDLGGLWCESDEIRVYGARSWGFFPSLFNFF</sequence>
<feature type="region of interest" description="Disordered" evidence="1">
    <location>
        <begin position="1"/>
        <end position="113"/>
    </location>
</feature>
<reference evidence="2" key="1">
    <citation type="submission" date="2020-05" db="EMBL/GenBank/DDBJ databases">
        <title>WGS assembly of Panicum virgatum.</title>
        <authorList>
            <person name="Lovell J.T."/>
            <person name="Jenkins J."/>
            <person name="Shu S."/>
            <person name="Juenger T.E."/>
            <person name="Schmutz J."/>
        </authorList>
    </citation>
    <scope>NUCLEOTIDE SEQUENCE</scope>
    <source>
        <strain evidence="2">AP13</strain>
    </source>
</reference>
<feature type="compositionally biased region" description="Polar residues" evidence="1">
    <location>
        <begin position="91"/>
        <end position="102"/>
    </location>
</feature>
<proteinExistence type="predicted"/>
<dbReference type="AlphaFoldDB" id="A0A8T0UV75"/>
<dbReference type="EMBL" id="CM029041">
    <property type="protein sequence ID" value="KAG2626700.1"/>
    <property type="molecule type" value="Genomic_DNA"/>
</dbReference>
<accession>A0A8T0UV75</accession>
<evidence type="ECO:0000313" key="3">
    <source>
        <dbReference type="Proteomes" id="UP000823388"/>
    </source>
</evidence>
<protein>
    <submittedName>
        <fullName evidence="2">Uncharacterized protein</fullName>
    </submittedName>
</protein>
<organism evidence="2 3">
    <name type="scientific">Panicum virgatum</name>
    <name type="common">Blackwell switchgrass</name>
    <dbReference type="NCBI Taxonomy" id="38727"/>
    <lineage>
        <taxon>Eukaryota</taxon>
        <taxon>Viridiplantae</taxon>
        <taxon>Streptophyta</taxon>
        <taxon>Embryophyta</taxon>
        <taxon>Tracheophyta</taxon>
        <taxon>Spermatophyta</taxon>
        <taxon>Magnoliopsida</taxon>
        <taxon>Liliopsida</taxon>
        <taxon>Poales</taxon>
        <taxon>Poaceae</taxon>
        <taxon>PACMAD clade</taxon>
        <taxon>Panicoideae</taxon>
        <taxon>Panicodae</taxon>
        <taxon>Paniceae</taxon>
        <taxon>Panicinae</taxon>
        <taxon>Panicum</taxon>
        <taxon>Panicum sect. Hiantes</taxon>
    </lineage>
</organism>
<gene>
    <name evidence="2" type="ORF">PVAP13_3KG375154</name>
</gene>
<comment type="caution">
    <text evidence="2">The sequence shown here is derived from an EMBL/GenBank/DDBJ whole genome shotgun (WGS) entry which is preliminary data.</text>
</comment>
<evidence type="ECO:0000313" key="2">
    <source>
        <dbReference type="EMBL" id="KAG2626700.1"/>
    </source>
</evidence>
<name>A0A8T0UV75_PANVG</name>
<dbReference type="Proteomes" id="UP000823388">
    <property type="component" value="Chromosome 3K"/>
</dbReference>